<feature type="domain" description="HTH cro/C1-type" evidence="1">
    <location>
        <begin position="10"/>
        <end position="76"/>
    </location>
</feature>
<evidence type="ECO:0000259" key="1">
    <source>
        <dbReference type="Pfam" id="PF13443"/>
    </source>
</evidence>
<name>A0A3M8A914_9MICO</name>
<dbReference type="AlphaFoldDB" id="A0A3M8A914"/>
<comment type="caution">
    <text evidence="2">The sequence shown here is derived from an EMBL/GenBank/DDBJ whole genome shotgun (WGS) entry which is preliminary data.</text>
</comment>
<dbReference type="OrthoDB" id="3626437at2"/>
<organism evidence="2 3">
    <name type="scientific">Agromyces tardus</name>
    <dbReference type="NCBI Taxonomy" id="2583849"/>
    <lineage>
        <taxon>Bacteria</taxon>
        <taxon>Bacillati</taxon>
        <taxon>Actinomycetota</taxon>
        <taxon>Actinomycetes</taxon>
        <taxon>Micrococcales</taxon>
        <taxon>Microbacteriaceae</taxon>
        <taxon>Agromyces</taxon>
    </lineage>
</organism>
<keyword evidence="3" id="KW-1185">Reference proteome</keyword>
<sequence length="114" mass="13181">MKREIEYQWRVRELMARQRIKSSADLVEPLRERGITLSPSQIYRLVAQDPERIAFKVLVALCDILHCEVNDLVTFTATDARTMRRKTAANGGPDIPDLRNYRPVRARVIDEDDG</sequence>
<dbReference type="Proteomes" id="UP000275048">
    <property type="component" value="Unassembled WGS sequence"/>
</dbReference>
<reference evidence="2 3" key="1">
    <citation type="submission" date="2018-10" db="EMBL/GenBank/DDBJ databases">
        <title>Isolation, diversity and antibacterial activity of antinobacteria from the wheat rhizosphere soil.</title>
        <authorList>
            <person name="Sun T."/>
        </authorList>
    </citation>
    <scope>NUCLEOTIDE SEQUENCE [LARGE SCALE GENOMIC DNA]</scope>
    <source>
        <strain evidence="2 3">SJ-23</strain>
    </source>
</reference>
<dbReference type="InterPro" id="IPR001387">
    <property type="entry name" value="Cro/C1-type_HTH"/>
</dbReference>
<accession>A0A3M8A914</accession>
<dbReference type="Pfam" id="PF13443">
    <property type="entry name" value="HTH_26"/>
    <property type="match status" value="1"/>
</dbReference>
<protein>
    <submittedName>
        <fullName evidence="2">XRE family transcriptional regulator</fullName>
    </submittedName>
</protein>
<gene>
    <name evidence="2" type="ORF">EDM22_12115</name>
</gene>
<evidence type="ECO:0000313" key="3">
    <source>
        <dbReference type="Proteomes" id="UP000275048"/>
    </source>
</evidence>
<dbReference type="RefSeq" id="WP_122937303.1">
    <property type="nucleotide sequence ID" value="NZ_JBHSNT010000067.1"/>
</dbReference>
<proteinExistence type="predicted"/>
<evidence type="ECO:0000313" key="2">
    <source>
        <dbReference type="EMBL" id="RNB47602.1"/>
    </source>
</evidence>
<dbReference type="EMBL" id="RHHB01000024">
    <property type="protein sequence ID" value="RNB47602.1"/>
    <property type="molecule type" value="Genomic_DNA"/>
</dbReference>